<evidence type="ECO:0000256" key="1">
    <source>
        <dbReference type="SAM" id="Coils"/>
    </source>
</evidence>
<dbReference type="EMBL" id="BORB01000008">
    <property type="protein sequence ID" value="GIN56907.1"/>
    <property type="molecule type" value="Genomic_DNA"/>
</dbReference>
<evidence type="ECO:0000313" key="3">
    <source>
        <dbReference type="Proteomes" id="UP000679950"/>
    </source>
</evidence>
<accession>A0ABQ4KG12</accession>
<gene>
    <name evidence="2" type="ORF">J8TS2_12260</name>
</gene>
<keyword evidence="3" id="KW-1185">Reference proteome</keyword>
<comment type="caution">
    <text evidence="2">The sequence shown here is derived from an EMBL/GenBank/DDBJ whole genome shotgun (WGS) entry which is preliminary data.</text>
</comment>
<proteinExistence type="predicted"/>
<reference evidence="2 3" key="1">
    <citation type="submission" date="2021-03" db="EMBL/GenBank/DDBJ databases">
        <title>Antimicrobial resistance genes in bacteria isolated from Japanese honey, and their potential for conferring macrolide and lincosamide resistance in the American foulbrood pathogen Paenibacillus larvae.</title>
        <authorList>
            <person name="Okamoto M."/>
            <person name="Kumagai M."/>
            <person name="Kanamori H."/>
            <person name="Takamatsu D."/>
        </authorList>
    </citation>
    <scope>NUCLEOTIDE SEQUENCE [LARGE SCALE GENOMIC DNA]</scope>
    <source>
        <strain evidence="2 3">J8TS2</strain>
    </source>
</reference>
<name>A0ABQ4KG12_9BACI</name>
<organism evidence="2 3">
    <name type="scientific">Lederbergia ruris</name>
    <dbReference type="NCBI Taxonomy" id="217495"/>
    <lineage>
        <taxon>Bacteria</taxon>
        <taxon>Bacillati</taxon>
        <taxon>Bacillota</taxon>
        <taxon>Bacilli</taxon>
        <taxon>Bacillales</taxon>
        <taxon>Bacillaceae</taxon>
        <taxon>Lederbergia</taxon>
    </lineage>
</organism>
<feature type="coiled-coil region" evidence="1">
    <location>
        <begin position="72"/>
        <end position="113"/>
    </location>
</feature>
<keyword evidence="1" id="KW-0175">Coiled coil</keyword>
<protein>
    <submittedName>
        <fullName evidence="2">Uncharacterized protein</fullName>
    </submittedName>
</protein>
<evidence type="ECO:0000313" key="2">
    <source>
        <dbReference type="EMBL" id="GIN56907.1"/>
    </source>
</evidence>
<sequence length="124" mass="14375">MITPCQFILKDEKGGTAKFATSCWPISVPIIITYFSMARCDIRQKFPYCNKNGTSYNSTKGGVKNRMEKSALQEILQALELHSTQMERLEEQLKGFEERLERIEKKIDSSTTVLPKQRKMLIYF</sequence>
<dbReference type="Proteomes" id="UP000679950">
    <property type="component" value="Unassembled WGS sequence"/>
</dbReference>